<keyword evidence="2" id="KW-1133">Transmembrane helix</keyword>
<dbReference type="AlphaFoldDB" id="A0A6J1F998"/>
<feature type="transmembrane region" description="Helical" evidence="2">
    <location>
        <begin position="123"/>
        <end position="144"/>
    </location>
</feature>
<evidence type="ECO:0000313" key="4">
    <source>
        <dbReference type="RefSeq" id="XP_022934970.1"/>
    </source>
</evidence>
<dbReference type="InterPro" id="IPR040229">
    <property type="entry name" value="At3g27390-like"/>
</dbReference>
<feature type="region of interest" description="Disordered" evidence="1">
    <location>
        <begin position="574"/>
        <end position="618"/>
    </location>
</feature>
<dbReference type="PANTHER" id="PTHR31133">
    <property type="entry name" value="MEMBRANE PROTEIN"/>
    <property type="match status" value="1"/>
</dbReference>
<dbReference type="Proteomes" id="UP000504609">
    <property type="component" value="Unplaced"/>
</dbReference>
<feature type="compositionally biased region" description="Basic and acidic residues" evidence="1">
    <location>
        <begin position="595"/>
        <end position="612"/>
    </location>
</feature>
<keyword evidence="2" id="KW-0812">Transmembrane</keyword>
<dbReference type="PANTHER" id="PTHR31133:SF3">
    <property type="entry name" value="TRANSMEMBRANE PROTEIN"/>
    <property type="match status" value="1"/>
</dbReference>
<gene>
    <name evidence="4" type="primary">LOC111441978</name>
</gene>
<feature type="transmembrane region" description="Helical" evidence="2">
    <location>
        <begin position="262"/>
        <end position="283"/>
    </location>
</feature>
<feature type="transmembrane region" description="Helical" evidence="2">
    <location>
        <begin position="67"/>
        <end position="89"/>
    </location>
</feature>
<feature type="transmembrane region" description="Helical" evidence="2">
    <location>
        <begin position="215"/>
        <end position="241"/>
    </location>
</feature>
<dbReference type="KEGG" id="cmos:111441978"/>
<name>A0A6J1F998_CUCMO</name>
<feature type="region of interest" description="Disordered" evidence="1">
    <location>
        <begin position="352"/>
        <end position="374"/>
    </location>
</feature>
<feature type="compositionally biased region" description="Low complexity" evidence="1">
    <location>
        <begin position="355"/>
        <end position="367"/>
    </location>
</feature>
<feature type="compositionally biased region" description="Polar residues" evidence="1">
    <location>
        <begin position="574"/>
        <end position="583"/>
    </location>
</feature>
<proteinExistence type="predicted"/>
<evidence type="ECO:0000313" key="3">
    <source>
        <dbReference type="Proteomes" id="UP000504609"/>
    </source>
</evidence>
<organism evidence="3 4">
    <name type="scientific">Cucurbita moschata</name>
    <name type="common">Winter crookneck squash</name>
    <name type="synonym">Cucurbita pepo var. moschata</name>
    <dbReference type="NCBI Taxonomy" id="3662"/>
    <lineage>
        <taxon>Eukaryota</taxon>
        <taxon>Viridiplantae</taxon>
        <taxon>Streptophyta</taxon>
        <taxon>Embryophyta</taxon>
        <taxon>Tracheophyta</taxon>
        <taxon>Spermatophyta</taxon>
        <taxon>Magnoliopsida</taxon>
        <taxon>eudicotyledons</taxon>
        <taxon>Gunneridae</taxon>
        <taxon>Pentapetalae</taxon>
        <taxon>rosids</taxon>
        <taxon>fabids</taxon>
        <taxon>Cucurbitales</taxon>
        <taxon>Cucurbitaceae</taxon>
        <taxon>Cucurbiteae</taxon>
        <taxon>Cucurbita</taxon>
    </lineage>
</organism>
<sequence>MNGWVYVRIQSKGSLLGLVSHCKDYGRILESTSEEGMLLLKTLLSTYYGERNGGLEEYTIGDLYKSIILCPLICLLMVAGISGIILSLWPMHFVWSYYSILSAKQLGPVLKFVLCFGALPVPLILWPVVGIAASFIGGAAYGFFSPILATFDAVGESKNNQFFHCFYDGTWDTIKGCFTVIRDFGDFCCHSYISFMQDLRQRIPPNGEHNEIKLIYLPGALIAGILGIAVDAFMISLIAICKSPIMLFKGWNRLFHDLIGREGPFLETICVPFAGLIILLWPLAVVGSVLGSIAFSLFLGAYAGIVTYQEASFLLGLRYIVTSLSIYDEYSNDILDMQEGSCFPRLNYQRKEGQSSMAGSRTSSSSSDPPARMNSLNKPMIDWKSFDLVDRLFKECQRHGETMVCEGMITSNDIEDAQSGNGSKVISIGLPAFCILETLLRSAKANTSGLLLSDNVTEISSTNRPKDAFFDWFFNPLLIIKEQIRAEKLCESEEEYLHRLVLLSDDPKRLKSLTTVTPPESERRQAELEALARRLRGITKSISRYPTFKRRSDNLVKKLSEELSKKNGFFQSTKESRSLSRSRSAFGRLFSQKSSNDKTSYRGSERESHPDETDIEIV</sequence>
<accession>A0A6J1F998</accession>
<keyword evidence="3" id="KW-1185">Reference proteome</keyword>
<dbReference type="GeneID" id="111441978"/>
<protein>
    <submittedName>
        <fullName evidence="4">Uncharacterized membrane protein At3g27390-like isoform X1</fullName>
    </submittedName>
</protein>
<evidence type="ECO:0000256" key="2">
    <source>
        <dbReference type="SAM" id="Phobius"/>
    </source>
</evidence>
<keyword evidence="2" id="KW-0472">Membrane</keyword>
<feature type="transmembrane region" description="Helical" evidence="2">
    <location>
        <begin position="289"/>
        <end position="308"/>
    </location>
</feature>
<evidence type="ECO:0000256" key="1">
    <source>
        <dbReference type="SAM" id="MobiDB-lite"/>
    </source>
</evidence>
<reference evidence="4" key="1">
    <citation type="submission" date="2025-08" db="UniProtKB">
        <authorList>
            <consortium name="RefSeq"/>
        </authorList>
    </citation>
    <scope>IDENTIFICATION</scope>
    <source>
        <tissue evidence="4">Young leaves</tissue>
    </source>
</reference>
<dbReference type="RefSeq" id="XP_022934970.1">
    <property type="nucleotide sequence ID" value="XM_023079202.1"/>
</dbReference>